<accession>A0AAV6TLK9</accession>
<protein>
    <submittedName>
        <fullName evidence="2">Uncharacterized protein</fullName>
    </submittedName>
</protein>
<feature type="region of interest" description="Disordered" evidence="1">
    <location>
        <begin position="1"/>
        <end position="82"/>
    </location>
</feature>
<dbReference type="EMBL" id="JAFNEN010002690">
    <property type="protein sequence ID" value="KAG8172451.1"/>
    <property type="molecule type" value="Genomic_DNA"/>
</dbReference>
<keyword evidence="3" id="KW-1185">Reference proteome</keyword>
<dbReference type="AlphaFoldDB" id="A0AAV6TLK9"/>
<evidence type="ECO:0000313" key="3">
    <source>
        <dbReference type="Proteomes" id="UP000827092"/>
    </source>
</evidence>
<evidence type="ECO:0000256" key="1">
    <source>
        <dbReference type="SAM" id="MobiDB-lite"/>
    </source>
</evidence>
<gene>
    <name evidence="2" type="ORF">JTE90_018148</name>
</gene>
<name>A0AAV6TLK9_9ARAC</name>
<dbReference type="Proteomes" id="UP000827092">
    <property type="component" value="Unassembled WGS sequence"/>
</dbReference>
<feature type="compositionally biased region" description="Basic and acidic residues" evidence="1">
    <location>
        <begin position="17"/>
        <end position="41"/>
    </location>
</feature>
<comment type="caution">
    <text evidence="2">The sequence shown here is derived from an EMBL/GenBank/DDBJ whole genome shotgun (WGS) entry which is preliminary data.</text>
</comment>
<reference evidence="2 3" key="1">
    <citation type="journal article" date="2022" name="Nat. Ecol. Evol.">
        <title>A masculinizing supergene underlies an exaggerated male reproductive morph in a spider.</title>
        <authorList>
            <person name="Hendrickx F."/>
            <person name="De Corte Z."/>
            <person name="Sonet G."/>
            <person name="Van Belleghem S.M."/>
            <person name="Kostlbacher S."/>
            <person name="Vangestel C."/>
        </authorList>
    </citation>
    <scope>NUCLEOTIDE SEQUENCE [LARGE SCALE GENOMIC DNA]</scope>
    <source>
        <strain evidence="2">W744_W776</strain>
    </source>
</reference>
<organism evidence="2 3">
    <name type="scientific">Oedothorax gibbosus</name>
    <dbReference type="NCBI Taxonomy" id="931172"/>
    <lineage>
        <taxon>Eukaryota</taxon>
        <taxon>Metazoa</taxon>
        <taxon>Ecdysozoa</taxon>
        <taxon>Arthropoda</taxon>
        <taxon>Chelicerata</taxon>
        <taxon>Arachnida</taxon>
        <taxon>Araneae</taxon>
        <taxon>Araneomorphae</taxon>
        <taxon>Entelegynae</taxon>
        <taxon>Araneoidea</taxon>
        <taxon>Linyphiidae</taxon>
        <taxon>Erigoninae</taxon>
        <taxon>Oedothorax</taxon>
    </lineage>
</organism>
<proteinExistence type="predicted"/>
<sequence>MSRSRDLGEPMAAGEAVKMDAADYEHGNRHSTTDSSKSDNSRRRHPKRSRLTSVASGRGEEEFSNKFASQNPHTIEMRLGDT</sequence>
<evidence type="ECO:0000313" key="2">
    <source>
        <dbReference type="EMBL" id="KAG8172451.1"/>
    </source>
</evidence>